<evidence type="ECO:0000256" key="5">
    <source>
        <dbReference type="SAM" id="SignalP"/>
    </source>
</evidence>
<comment type="caution">
    <text evidence="7">The sequence shown here is derived from an EMBL/GenBank/DDBJ whole genome shotgun (WGS) entry which is preliminary data.</text>
</comment>
<evidence type="ECO:0000256" key="2">
    <source>
        <dbReference type="ARBA" id="ARBA00022777"/>
    </source>
</evidence>
<accession>A0A5D6V6U8</accession>
<dbReference type="Pfam" id="PF07730">
    <property type="entry name" value="HisKA_3"/>
    <property type="match status" value="1"/>
</dbReference>
<keyword evidence="8" id="KW-1185">Reference proteome</keyword>
<name>A0A5D6V6U8_9BACT</name>
<dbReference type="InterPro" id="IPR036890">
    <property type="entry name" value="HATPase_C_sf"/>
</dbReference>
<keyword evidence="4" id="KW-0812">Transmembrane</keyword>
<keyword evidence="2" id="KW-0418">Kinase</keyword>
<proteinExistence type="predicted"/>
<organism evidence="7 8">
    <name type="scientific">Hymenobacter lutimineralis</name>
    <dbReference type="NCBI Taxonomy" id="2606448"/>
    <lineage>
        <taxon>Bacteria</taxon>
        <taxon>Pseudomonadati</taxon>
        <taxon>Bacteroidota</taxon>
        <taxon>Cytophagia</taxon>
        <taxon>Cytophagales</taxon>
        <taxon>Hymenobacteraceae</taxon>
        <taxon>Hymenobacter</taxon>
    </lineage>
</organism>
<dbReference type="Gene3D" id="3.30.565.10">
    <property type="entry name" value="Histidine kinase-like ATPase, C-terminal domain"/>
    <property type="match status" value="1"/>
</dbReference>
<evidence type="ECO:0000256" key="4">
    <source>
        <dbReference type="SAM" id="Phobius"/>
    </source>
</evidence>
<feature type="transmembrane region" description="Helical" evidence="4">
    <location>
        <begin position="780"/>
        <end position="801"/>
    </location>
</feature>
<dbReference type="InterPro" id="IPR015943">
    <property type="entry name" value="WD40/YVTN_repeat-like_dom_sf"/>
</dbReference>
<keyword evidence="4" id="KW-1133">Transmembrane helix</keyword>
<dbReference type="SUPFAM" id="SSF101898">
    <property type="entry name" value="NHL repeat"/>
    <property type="match status" value="1"/>
</dbReference>
<sequence length="1019" mass="111777">MVWLWGLLLFAATPAVRAGSPDWQRDPVLSPLLIQQMVTDPTGLRWVATDEGVYRYDGYGLVSLQSLVRQGPRLRVELVTVLALDRKGRLWLGSESGLFRFDARSGQLMPVPLPLALDERPRVKALQHDPRTDRLWVGYGAGAVAVLAAAAPLHPLFPVSRVADTDFYFTLETGGSGAWLANDQATLYHLDARGAVCQRLQAPELLLPVAGTRPQRFYSHRALYALDSAGALRPVCRWPRALPEGSDRPYVTDSTLDVLAQGQWVHVSGVRGPRPRLRVTPAALSPDDNNTRNYSLDRDAYGNWWSFARTWRGCYRYRQAQALVQPLARAGGQPLSSTRLIARLPDGRLLVSTYGGAFTQAADSPTARLRPFPLWLRLPPQPRTYAAVFDAIHCDPSSRTAVVADELWGVARLDLKTGLVSNLAGGPVNQWSRLTNGPTRAYTLLADHGGRLWAGGHTGLFLLSPDRRALRRYQNNRPDWPLHKLDIVGLAEDPRDHALWVATNGGLFWLPPNQPGHLRVFAVAASPGRRLPTDALTAVRSAGPGQAWVGTRDQGLLLVDAQAGLVRQVSVNEGLPSHSLASVLPDGRGNLWLGTYAGLVRYTPGTEHLAVFGESEGLHDTELNRYSGLAEPDGALWFGGTGGVFQWQPGLMTASLKRKPRLLLTELGLPAGASVSVRPLPAGLVLSLQLAAGPNAFVELRLALTNFFAPDQARYSYRLLEADSRRRTAWLNTPRRLVLRGLAPGDYTLEVRAETAPGQPALNHLYLPLHVAASWQQQPLVWLLLAGLLLALGYGTYWLRLRRALRDAHRRAELAANLHDEVGALLTRVTMLAEVLRDQHLPSAASATGPYPDSRTTFDRLLYNSRAAVQTMRDVVWGIDSRTDSMGALVDRMRDHLDQTAAAAGLTATFDCQGANKGQALPTLVRQHVYLLFKEAVTNTARHARAATGIRVLLRRERKELLLEVCDDGQPHIAGPRCSVGMGLRNMRQRAQAIGADLRTGPRPDGQPGYYVGVRLPIA</sequence>
<protein>
    <recommendedName>
        <fullName evidence="6">Signal transduction histidine kinase subgroup 3 dimerisation and phosphoacceptor domain-containing protein</fullName>
    </recommendedName>
</protein>
<dbReference type="PANTHER" id="PTHR24421">
    <property type="entry name" value="NITRATE/NITRITE SENSOR PROTEIN NARX-RELATED"/>
    <property type="match status" value="1"/>
</dbReference>
<keyword evidence="1" id="KW-0808">Transferase</keyword>
<dbReference type="GO" id="GO:0016020">
    <property type="term" value="C:membrane"/>
    <property type="evidence" value="ECO:0007669"/>
    <property type="project" value="InterPro"/>
</dbReference>
<keyword evidence="3" id="KW-0902">Two-component regulatory system</keyword>
<evidence type="ECO:0000313" key="8">
    <source>
        <dbReference type="Proteomes" id="UP000322791"/>
    </source>
</evidence>
<reference evidence="7 8" key="1">
    <citation type="submission" date="2019-08" db="EMBL/GenBank/DDBJ databases">
        <authorList>
            <person name="Seo M.-J."/>
        </authorList>
    </citation>
    <scope>NUCLEOTIDE SEQUENCE [LARGE SCALE GENOMIC DNA]</scope>
    <source>
        <strain evidence="7 8">KIGAM108</strain>
    </source>
</reference>
<dbReference type="GO" id="GO:0000155">
    <property type="term" value="F:phosphorelay sensor kinase activity"/>
    <property type="evidence" value="ECO:0007669"/>
    <property type="project" value="InterPro"/>
</dbReference>
<feature type="domain" description="Signal transduction histidine kinase subgroup 3 dimerisation and phosphoacceptor" evidence="6">
    <location>
        <begin position="811"/>
        <end position="880"/>
    </location>
</feature>
<feature type="chain" id="PRO_5022764630" description="Signal transduction histidine kinase subgroup 3 dimerisation and phosphoacceptor domain-containing protein" evidence="5">
    <location>
        <begin position="19"/>
        <end position="1019"/>
    </location>
</feature>
<evidence type="ECO:0000256" key="3">
    <source>
        <dbReference type="ARBA" id="ARBA00023012"/>
    </source>
</evidence>
<dbReference type="SUPFAM" id="SSF55874">
    <property type="entry name" value="ATPase domain of HSP90 chaperone/DNA topoisomerase II/histidine kinase"/>
    <property type="match status" value="1"/>
</dbReference>
<evidence type="ECO:0000259" key="6">
    <source>
        <dbReference type="Pfam" id="PF07730"/>
    </source>
</evidence>
<gene>
    <name evidence="7" type="ORF">FY528_07960</name>
</gene>
<evidence type="ECO:0000256" key="1">
    <source>
        <dbReference type="ARBA" id="ARBA00022679"/>
    </source>
</evidence>
<feature type="signal peptide" evidence="5">
    <location>
        <begin position="1"/>
        <end position="18"/>
    </location>
</feature>
<dbReference type="SUPFAM" id="SSF63829">
    <property type="entry name" value="Calcium-dependent phosphotriesterase"/>
    <property type="match status" value="1"/>
</dbReference>
<dbReference type="InterPro" id="IPR011712">
    <property type="entry name" value="Sig_transdc_His_kin_sub3_dim/P"/>
</dbReference>
<keyword evidence="5" id="KW-0732">Signal</keyword>
<dbReference type="GO" id="GO:0046983">
    <property type="term" value="F:protein dimerization activity"/>
    <property type="evidence" value="ECO:0007669"/>
    <property type="project" value="InterPro"/>
</dbReference>
<evidence type="ECO:0000313" key="7">
    <source>
        <dbReference type="EMBL" id="TYZ10977.1"/>
    </source>
</evidence>
<dbReference type="EMBL" id="VTHL01000006">
    <property type="protein sequence ID" value="TYZ10977.1"/>
    <property type="molecule type" value="Genomic_DNA"/>
</dbReference>
<dbReference type="RefSeq" id="WP_149070462.1">
    <property type="nucleotide sequence ID" value="NZ_VTHL01000006.1"/>
</dbReference>
<dbReference type="InterPro" id="IPR050482">
    <property type="entry name" value="Sensor_HK_TwoCompSys"/>
</dbReference>
<dbReference type="Gene3D" id="2.130.10.10">
    <property type="entry name" value="YVTN repeat-like/Quinoprotein amine dehydrogenase"/>
    <property type="match status" value="2"/>
</dbReference>
<dbReference type="CDD" id="cd16917">
    <property type="entry name" value="HATPase_UhpB-NarQ-NarX-like"/>
    <property type="match status" value="1"/>
</dbReference>
<dbReference type="Proteomes" id="UP000322791">
    <property type="component" value="Unassembled WGS sequence"/>
</dbReference>
<dbReference type="InterPro" id="IPR013783">
    <property type="entry name" value="Ig-like_fold"/>
</dbReference>
<dbReference type="Gene3D" id="2.60.40.10">
    <property type="entry name" value="Immunoglobulins"/>
    <property type="match status" value="1"/>
</dbReference>
<keyword evidence="4" id="KW-0472">Membrane</keyword>
<dbReference type="AlphaFoldDB" id="A0A5D6V6U8"/>